<sequence length="69" mass="8019">MRQFVGLFLLFLFNLIVSQYLLRLIFIRLTGLKMRNCAGIVRNSSGKMQINNYDESIALFVRQLNMTSS</sequence>
<evidence type="ECO:0000256" key="1">
    <source>
        <dbReference type="SAM" id="Phobius"/>
    </source>
</evidence>
<proteinExistence type="predicted"/>
<evidence type="ECO:0008006" key="4">
    <source>
        <dbReference type="Google" id="ProtNLM"/>
    </source>
</evidence>
<keyword evidence="1" id="KW-0812">Transmembrane</keyword>
<comment type="caution">
    <text evidence="2">The sequence shown here is derived from an EMBL/GenBank/DDBJ whole genome shotgun (WGS) entry which is preliminary data.</text>
</comment>
<organism evidence="2 3">
    <name type="scientific">Vibrio jasicida</name>
    <dbReference type="NCBI Taxonomy" id="766224"/>
    <lineage>
        <taxon>Bacteria</taxon>
        <taxon>Pseudomonadati</taxon>
        <taxon>Pseudomonadota</taxon>
        <taxon>Gammaproteobacteria</taxon>
        <taxon>Vibrionales</taxon>
        <taxon>Vibrionaceae</taxon>
        <taxon>Vibrio</taxon>
    </lineage>
</organism>
<keyword evidence="1" id="KW-0472">Membrane</keyword>
<dbReference type="EMBL" id="CAKMUD010000113">
    <property type="protein sequence ID" value="CAH1602380.1"/>
    <property type="molecule type" value="Genomic_DNA"/>
</dbReference>
<evidence type="ECO:0000313" key="3">
    <source>
        <dbReference type="Proteomes" id="UP001295462"/>
    </source>
</evidence>
<dbReference type="AlphaFoldDB" id="A0AAU9QUG2"/>
<gene>
    <name evidence="2" type="ORF">THF1A12_570023</name>
</gene>
<protein>
    <recommendedName>
        <fullName evidence="4">Secreted protein</fullName>
    </recommendedName>
</protein>
<feature type="transmembrane region" description="Helical" evidence="1">
    <location>
        <begin position="6"/>
        <end position="26"/>
    </location>
</feature>
<accession>A0AAU9QUG2</accession>
<reference evidence="2" key="1">
    <citation type="submission" date="2022-01" db="EMBL/GenBank/DDBJ databases">
        <authorList>
            <person name="Lagorce A."/>
        </authorList>
    </citation>
    <scope>NUCLEOTIDE SEQUENCE</scope>
    <source>
        <strain evidence="2">Th15_F1_A12</strain>
    </source>
</reference>
<name>A0AAU9QUG2_9VIBR</name>
<dbReference type="Proteomes" id="UP001295462">
    <property type="component" value="Unassembled WGS sequence"/>
</dbReference>
<evidence type="ECO:0000313" key="2">
    <source>
        <dbReference type="EMBL" id="CAH1602380.1"/>
    </source>
</evidence>
<keyword evidence="1" id="KW-1133">Transmembrane helix</keyword>